<dbReference type="EMBL" id="CP122539">
    <property type="protein sequence ID" value="WGH76858.1"/>
    <property type="molecule type" value="Genomic_DNA"/>
</dbReference>
<evidence type="ECO:0000313" key="2">
    <source>
        <dbReference type="Proteomes" id="UP001232001"/>
    </source>
</evidence>
<sequence length="57" mass="6201">MKKSILDLGKVISKAELQQINGSVAVKASFDCYCNGKYVGKASSISECWNMCPSQIQ</sequence>
<evidence type="ECO:0000313" key="1">
    <source>
        <dbReference type="EMBL" id="WGH76858.1"/>
    </source>
</evidence>
<keyword evidence="2" id="KW-1185">Reference proteome</keyword>
<proteinExistence type="predicted"/>
<dbReference type="RefSeq" id="WP_279652718.1">
    <property type="nucleotide sequence ID" value="NZ_CP122539.1"/>
</dbReference>
<evidence type="ECO:0008006" key="3">
    <source>
        <dbReference type="Google" id="ProtNLM"/>
    </source>
</evidence>
<gene>
    <name evidence="1" type="ORF">P8625_06870</name>
</gene>
<name>A0ABY8L9P0_9FLAO</name>
<reference evidence="1 2" key="1">
    <citation type="submission" date="2023-04" db="EMBL/GenBank/DDBJ databases">
        <title>Tenacibaculum tangerinum sp. nov., isolated from sea tidal flat of South Korea.</title>
        <authorList>
            <person name="Lee S.H."/>
            <person name="Kim J.-J."/>
        </authorList>
    </citation>
    <scope>NUCLEOTIDE SEQUENCE [LARGE SCALE GENOMIC DNA]</scope>
    <source>
        <strain evidence="1 2">GRR-S3-23</strain>
    </source>
</reference>
<accession>A0ABY8L9P0</accession>
<dbReference type="Proteomes" id="UP001232001">
    <property type="component" value="Chromosome"/>
</dbReference>
<protein>
    <recommendedName>
        <fullName evidence="3">Plantaricin C family lantibiotic</fullName>
    </recommendedName>
</protein>
<organism evidence="1 2">
    <name type="scientific">Tenacibaculum tangerinum</name>
    <dbReference type="NCBI Taxonomy" id="3038772"/>
    <lineage>
        <taxon>Bacteria</taxon>
        <taxon>Pseudomonadati</taxon>
        <taxon>Bacteroidota</taxon>
        <taxon>Flavobacteriia</taxon>
        <taxon>Flavobacteriales</taxon>
        <taxon>Flavobacteriaceae</taxon>
        <taxon>Tenacibaculum</taxon>
    </lineage>
</organism>